<organism evidence="3 4">
    <name type="scientific">Saponaria officinalis</name>
    <name type="common">Common soapwort</name>
    <name type="synonym">Lychnis saponaria</name>
    <dbReference type="NCBI Taxonomy" id="3572"/>
    <lineage>
        <taxon>Eukaryota</taxon>
        <taxon>Viridiplantae</taxon>
        <taxon>Streptophyta</taxon>
        <taxon>Embryophyta</taxon>
        <taxon>Tracheophyta</taxon>
        <taxon>Spermatophyta</taxon>
        <taxon>Magnoliopsida</taxon>
        <taxon>eudicotyledons</taxon>
        <taxon>Gunneridae</taxon>
        <taxon>Pentapetalae</taxon>
        <taxon>Caryophyllales</taxon>
        <taxon>Caryophyllaceae</taxon>
        <taxon>Caryophylleae</taxon>
        <taxon>Saponaria</taxon>
    </lineage>
</organism>
<sequence>MARYSAFYFVALIVLAYFSSSNAGGEGSLTKEECPSECERRCAVASAHDRCILYCNLCCEKCLCVPSGTSGHKQECPCYNEWTTKSGKPKCP</sequence>
<proteinExistence type="inferred from homology"/>
<dbReference type="PANTHER" id="PTHR23201">
    <property type="entry name" value="EXTENSIN, PROLINE-RICH PROTEIN"/>
    <property type="match status" value="1"/>
</dbReference>
<dbReference type="EMBL" id="JBDFQZ010000004">
    <property type="protein sequence ID" value="KAK9735038.1"/>
    <property type="molecule type" value="Genomic_DNA"/>
</dbReference>
<dbReference type="AlphaFoldDB" id="A0AAW1LP92"/>
<dbReference type="Pfam" id="PF02704">
    <property type="entry name" value="GASA"/>
    <property type="match status" value="1"/>
</dbReference>
<gene>
    <name evidence="3" type="ORF">RND81_04G179400</name>
</gene>
<evidence type="ECO:0000313" key="4">
    <source>
        <dbReference type="Proteomes" id="UP001443914"/>
    </source>
</evidence>
<comment type="caution">
    <text evidence="3">The sequence shown here is derived from an EMBL/GenBank/DDBJ whole genome shotgun (WGS) entry which is preliminary data.</text>
</comment>
<evidence type="ECO:0000256" key="2">
    <source>
        <dbReference type="SAM" id="SignalP"/>
    </source>
</evidence>
<dbReference type="Proteomes" id="UP001443914">
    <property type="component" value="Unassembled WGS sequence"/>
</dbReference>
<evidence type="ECO:0000313" key="3">
    <source>
        <dbReference type="EMBL" id="KAK9735038.1"/>
    </source>
</evidence>
<evidence type="ECO:0000256" key="1">
    <source>
        <dbReference type="ARBA" id="ARBA00010582"/>
    </source>
</evidence>
<dbReference type="PANTHER" id="PTHR23201:SF92">
    <property type="entry name" value="GIBBERELLIN-REGULATED PROTEIN 12"/>
    <property type="match status" value="1"/>
</dbReference>
<accession>A0AAW1LP92</accession>
<reference evidence="3" key="1">
    <citation type="submission" date="2024-03" db="EMBL/GenBank/DDBJ databases">
        <title>WGS assembly of Saponaria officinalis var. Norfolk2.</title>
        <authorList>
            <person name="Jenkins J."/>
            <person name="Shu S."/>
            <person name="Grimwood J."/>
            <person name="Barry K."/>
            <person name="Goodstein D."/>
            <person name="Schmutz J."/>
            <person name="Leebens-Mack J."/>
            <person name="Osbourn A."/>
        </authorList>
    </citation>
    <scope>NUCLEOTIDE SEQUENCE [LARGE SCALE GENOMIC DNA]</scope>
    <source>
        <strain evidence="3">JIC</strain>
    </source>
</reference>
<comment type="similarity">
    <text evidence="1">Belongs to the GASA family.</text>
</comment>
<keyword evidence="2" id="KW-0732">Signal</keyword>
<feature type="chain" id="PRO_5043732687" evidence="2">
    <location>
        <begin position="24"/>
        <end position="92"/>
    </location>
</feature>
<name>A0AAW1LP92_SAPOF</name>
<dbReference type="InterPro" id="IPR003854">
    <property type="entry name" value="GASA"/>
</dbReference>
<keyword evidence="4" id="KW-1185">Reference proteome</keyword>
<protein>
    <submittedName>
        <fullName evidence="3">Uncharacterized protein</fullName>
    </submittedName>
</protein>
<feature type="signal peptide" evidence="2">
    <location>
        <begin position="1"/>
        <end position="23"/>
    </location>
</feature>